<name>A0A0E0UUM8_LISMM</name>
<accession>A0A0E0UUM8</accession>
<reference evidence="1 2" key="1">
    <citation type="journal article" date="2011" name="J. Bacteriol.">
        <title>Genome sequence of the nonpathogenic Listeria monocytogenes serovar 4a strain M7.</title>
        <authorList>
            <person name="Chen J."/>
            <person name="Xia Y."/>
            <person name="Cheng C."/>
            <person name="Fang C."/>
            <person name="Shan Y."/>
            <person name="Jin G."/>
            <person name="Fang W."/>
        </authorList>
    </citation>
    <scope>NUCLEOTIDE SEQUENCE [LARGE SCALE GENOMIC DNA]</scope>
    <source>
        <strain evidence="1 2">M7</strain>
    </source>
</reference>
<sequence length="92" mass="10010">MMKEELLQAIEVGEPVLLVTAIGYIVGIVETKGELIRLNDVYINCVSASRVNRFSRGLAVNVNQVIGMQLLSKSEKDEMIGGWKAYVAPTAG</sequence>
<dbReference type="KEGG" id="lmq:LMM7_0659"/>
<dbReference type="AlphaFoldDB" id="A0A0E0UUM8"/>
<proteinExistence type="predicted"/>
<evidence type="ECO:0000313" key="2">
    <source>
        <dbReference type="Proteomes" id="UP000000486"/>
    </source>
</evidence>
<dbReference type="Proteomes" id="UP000000486">
    <property type="component" value="Chromosome"/>
</dbReference>
<dbReference type="PATRIC" id="fig|1030009.3.peg.650"/>
<evidence type="ECO:0000313" key="1">
    <source>
        <dbReference type="EMBL" id="AEH91665.1"/>
    </source>
</evidence>
<dbReference type="EMBL" id="CP002816">
    <property type="protein sequence ID" value="AEH91665.1"/>
    <property type="molecule type" value="Genomic_DNA"/>
</dbReference>
<organism evidence="1 2">
    <name type="scientific">Listeria monocytogenes serotype 4a (strain M7)</name>
    <dbReference type="NCBI Taxonomy" id="1030009"/>
    <lineage>
        <taxon>Bacteria</taxon>
        <taxon>Bacillati</taxon>
        <taxon>Bacillota</taxon>
        <taxon>Bacilli</taxon>
        <taxon>Bacillales</taxon>
        <taxon>Listeriaceae</taxon>
        <taxon>Listeria</taxon>
    </lineage>
</organism>
<gene>
    <name evidence="1" type="ordered locus">LMM7_0659</name>
</gene>
<dbReference type="HOGENOM" id="CLU_2382674_0_0_9"/>
<protein>
    <submittedName>
        <fullName evidence="1">Uncharacterized protein</fullName>
    </submittedName>
</protein>